<feature type="region of interest" description="Disordered" evidence="1">
    <location>
        <begin position="1"/>
        <end position="22"/>
    </location>
</feature>
<feature type="compositionally biased region" description="Basic and acidic residues" evidence="1">
    <location>
        <begin position="1"/>
        <end position="14"/>
    </location>
</feature>
<dbReference type="AlphaFoldDB" id="A0A9W6RD98"/>
<dbReference type="Proteomes" id="UP001165135">
    <property type="component" value="Unassembled WGS sequence"/>
</dbReference>
<keyword evidence="2" id="KW-1133">Transmembrane helix</keyword>
<evidence type="ECO:0000256" key="2">
    <source>
        <dbReference type="SAM" id="Phobius"/>
    </source>
</evidence>
<accession>A0A9W6RD98</accession>
<proteinExistence type="predicted"/>
<evidence type="ECO:0000256" key="1">
    <source>
        <dbReference type="SAM" id="MobiDB-lite"/>
    </source>
</evidence>
<evidence type="ECO:0000313" key="3">
    <source>
        <dbReference type="EMBL" id="GLY73683.1"/>
    </source>
</evidence>
<dbReference type="EMBL" id="BSTJ01000002">
    <property type="protein sequence ID" value="GLY73683.1"/>
    <property type="molecule type" value="Genomic_DNA"/>
</dbReference>
<organism evidence="3 4">
    <name type="scientific">Actinoallomurus iriomotensis</name>
    <dbReference type="NCBI Taxonomy" id="478107"/>
    <lineage>
        <taxon>Bacteria</taxon>
        <taxon>Bacillati</taxon>
        <taxon>Actinomycetota</taxon>
        <taxon>Actinomycetes</taxon>
        <taxon>Streptosporangiales</taxon>
        <taxon>Thermomonosporaceae</taxon>
        <taxon>Actinoallomurus</taxon>
    </lineage>
</organism>
<dbReference type="RefSeq" id="WP_285619138.1">
    <property type="nucleotide sequence ID" value="NZ_BSTJ01000002.1"/>
</dbReference>
<keyword evidence="2" id="KW-0812">Transmembrane</keyword>
<name>A0A9W6RD98_9ACTN</name>
<sequence>MTDPYRITEAHETPPDSPNERGGIVRPVLWLLLVVSAAGNMVTSTTGVNVFVGVAFGVATLACGAALIVQHYRRRSE</sequence>
<comment type="caution">
    <text evidence="3">The sequence shown here is derived from an EMBL/GenBank/DDBJ whole genome shotgun (WGS) entry which is preliminary data.</text>
</comment>
<evidence type="ECO:0000313" key="4">
    <source>
        <dbReference type="Proteomes" id="UP001165135"/>
    </source>
</evidence>
<protein>
    <submittedName>
        <fullName evidence="3">Uncharacterized protein</fullName>
    </submittedName>
</protein>
<feature type="transmembrane region" description="Helical" evidence="2">
    <location>
        <begin position="48"/>
        <end position="69"/>
    </location>
</feature>
<reference evidence="3" key="1">
    <citation type="submission" date="2023-03" db="EMBL/GenBank/DDBJ databases">
        <title>Actinoallomurus iriomotensis NBRC 103681.</title>
        <authorList>
            <person name="Ichikawa N."/>
            <person name="Sato H."/>
            <person name="Tonouchi N."/>
        </authorList>
    </citation>
    <scope>NUCLEOTIDE SEQUENCE</scope>
    <source>
        <strain evidence="3">NBRC 103681</strain>
    </source>
</reference>
<gene>
    <name evidence="3" type="ORF">Airi01_019500</name>
</gene>
<keyword evidence="2" id="KW-0472">Membrane</keyword>